<evidence type="ECO:0000313" key="2">
    <source>
        <dbReference type="Proteomes" id="UP001152531"/>
    </source>
</evidence>
<proteinExistence type="predicted"/>
<comment type="caution">
    <text evidence="1">The sequence shown here is derived from an EMBL/GenBank/DDBJ whole genome shotgun (WGS) entry which is preliminary data.</text>
</comment>
<sequence>MSTVKGSLDWDNLKYELHPWLKEAIVSLGFPTMTPVQASTIPLLSGSKDVIVESVTGSGKTLAFAIPILQKLSKFLYEEGETLKKGHFFGLVLCPTRELANQIQSVFESVIQYLDEDKIPIKTQLLVGSLGQVREDLAKFKENQPQILIATPGRFLDFISSQTVKTNSLEIVVLDEADKLLDISFNKDVINILSKLPKQRRTGLFSATLSAAGDTIFRTGMTNPVRITVKGKTTENNAPKSLNISYMMVEPIRKITTLLKLVEDYKFKKAIVYFPTCTSVKYFYLLFKHLLPEDINVKFHSLHGQLTTKSRLKTLTNFTDAETYEQKQVLMTTDVAARGIDVPDVDLVIQLDPPTDPDVFLHRCGRTGRANKVGQAITFLNKNSMEDEYVDFMRVKNVILKEVKEVINADHDKFYDKVRQFMLADRARHELAIRSYVGFVKYYTKHLASSIFRIGLLDYLGLAKMYGLLRLPKMPETKHISNDLMPEDGWLGEVIDMDKYSYLDETKELERVENLESEKQKRIQDSKRRKELKAKNEAWSQKTDKKEGKQERKEKMKRKREAIEKQIMEESSDDEETEVDWKEMVRANKKKKTEVAAFDDL</sequence>
<name>A0ACA9Y0C2_9ASCO</name>
<evidence type="ECO:0000313" key="1">
    <source>
        <dbReference type="EMBL" id="CAH6718342.1"/>
    </source>
</evidence>
<keyword evidence="1" id="KW-0378">Hydrolase</keyword>
<keyword evidence="2" id="KW-1185">Reference proteome</keyword>
<gene>
    <name evidence="1" type="primary">SPB4</name>
    <name evidence="1" type="ORF">CLIB1444_01S04610</name>
</gene>
<keyword evidence="1" id="KW-0347">Helicase</keyword>
<reference evidence="1" key="1">
    <citation type="submission" date="2022-06" db="EMBL/GenBank/DDBJ databases">
        <authorList>
            <person name="Legras J.-L."/>
            <person name="Devillers H."/>
            <person name="Grondin C."/>
        </authorList>
    </citation>
    <scope>NUCLEOTIDE SEQUENCE</scope>
    <source>
        <strain evidence="1">CLIB 1444</strain>
    </source>
</reference>
<dbReference type="Proteomes" id="UP001152531">
    <property type="component" value="Unassembled WGS sequence"/>
</dbReference>
<organism evidence="1 2">
    <name type="scientific">[Candida] jaroonii</name>
    <dbReference type="NCBI Taxonomy" id="467808"/>
    <lineage>
        <taxon>Eukaryota</taxon>
        <taxon>Fungi</taxon>
        <taxon>Dikarya</taxon>
        <taxon>Ascomycota</taxon>
        <taxon>Saccharomycotina</taxon>
        <taxon>Pichiomycetes</taxon>
        <taxon>Debaryomycetaceae</taxon>
        <taxon>Yamadazyma</taxon>
    </lineage>
</organism>
<dbReference type="EMBL" id="CALSDN010000001">
    <property type="protein sequence ID" value="CAH6718342.1"/>
    <property type="molecule type" value="Genomic_DNA"/>
</dbReference>
<protein>
    <submittedName>
        <fullName evidence="1">ATP-dependent rRNA helicase Spb4p</fullName>
    </submittedName>
</protein>
<accession>A0ACA9Y0C2</accession>
<keyword evidence="1" id="KW-0067">ATP-binding</keyword>
<keyword evidence="1" id="KW-0547">Nucleotide-binding</keyword>